<dbReference type="AlphaFoldDB" id="A0A816M7J9"/>
<proteinExistence type="predicted"/>
<evidence type="ECO:0000313" key="1">
    <source>
        <dbReference type="EMBL" id="CAF1977850.1"/>
    </source>
</evidence>
<dbReference type="Proteomes" id="UP001295469">
    <property type="component" value="Chromosome C07"/>
</dbReference>
<organism evidence="1">
    <name type="scientific">Brassica napus</name>
    <name type="common">Rape</name>
    <dbReference type="NCBI Taxonomy" id="3708"/>
    <lineage>
        <taxon>Eukaryota</taxon>
        <taxon>Viridiplantae</taxon>
        <taxon>Streptophyta</taxon>
        <taxon>Embryophyta</taxon>
        <taxon>Tracheophyta</taxon>
        <taxon>Spermatophyta</taxon>
        <taxon>Magnoliopsida</taxon>
        <taxon>eudicotyledons</taxon>
        <taxon>Gunneridae</taxon>
        <taxon>Pentapetalae</taxon>
        <taxon>rosids</taxon>
        <taxon>malvids</taxon>
        <taxon>Brassicales</taxon>
        <taxon>Brassicaceae</taxon>
        <taxon>Brassiceae</taxon>
        <taxon>Brassica</taxon>
    </lineage>
</organism>
<protein>
    <submittedName>
        <fullName evidence="1">(rape) hypothetical protein</fullName>
    </submittedName>
</protein>
<reference evidence="1" key="1">
    <citation type="submission" date="2021-01" db="EMBL/GenBank/DDBJ databases">
        <authorList>
            <consortium name="Genoscope - CEA"/>
            <person name="William W."/>
        </authorList>
    </citation>
    <scope>NUCLEOTIDE SEQUENCE</scope>
</reference>
<dbReference type="EMBL" id="HG994371">
    <property type="protein sequence ID" value="CAF1977850.1"/>
    <property type="molecule type" value="Genomic_DNA"/>
</dbReference>
<sequence>MIPIDVQLVCWWRIFREGGSSWLCSEIQNRESDFALVKEGDSVLFPVFGGIQLKLEEQQYVRFQAAFHLAVPRTDDYTS</sequence>
<gene>
    <name evidence="1" type="ORF">DARMORV10_C07P20610.1</name>
</gene>
<name>A0A816M7J9_BRANA</name>
<accession>A0A816M7J9</accession>